<evidence type="ECO:0000259" key="8">
    <source>
        <dbReference type="Pfam" id="PF21269"/>
    </source>
</evidence>
<evidence type="ECO:0000313" key="9">
    <source>
        <dbReference type="EMBL" id="RSD10763.1"/>
    </source>
</evidence>
<keyword evidence="5 9" id="KW-0808">Transferase</keyword>
<dbReference type="EMBL" id="RSEC01000060">
    <property type="protein sequence ID" value="RSD10763.1"/>
    <property type="molecule type" value="Genomic_DNA"/>
</dbReference>
<comment type="subunit">
    <text evidence="2">Homodimer.</text>
</comment>
<evidence type="ECO:0000256" key="4">
    <source>
        <dbReference type="ARBA" id="ARBA00022676"/>
    </source>
</evidence>
<accession>A0A3R9KG01</accession>
<keyword evidence="4" id="KW-0328">Glycosyltransferase</keyword>
<feature type="domain" description="Trehalose synthase N-terminal" evidence="8">
    <location>
        <begin position="18"/>
        <end position="166"/>
    </location>
</feature>
<dbReference type="AlphaFoldDB" id="A0A3R9KG01"/>
<evidence type="ECO:0000259" key="7">
    <source>
        <dbReference type="Pfam" id="PF00534"/>
    </source>
</evidence>
<dbReference type="RefSeq" id="WP_148106222.1">
    <property type="nucleotide sequence ID" value="NZ_RSEC01000060.1"/>
</dbReference>
<dbReference type="SUPFAM" id="SSF53756">
    <property type="entry name" value="UDP-Glycosyltransferase/glycogen phosphorylase"/>
    <property type="match status" value="1"/>
</dbReference>
<proteinExistence type="inferred from homology"/>
<evidence type="ECO:0000256" key="6">
    <source>
        <dbReference type="ARBA" id="ARBA00023277"/>
    </source>
</evidence>
<keyword evidence="10" id="KW-1185">Reference proteome</keyword>
<dbReference type="PANTHER" id="PTHR47779">
    <property type="entry name" value="SYNTHASE (CCG-9), PUTATIVE (AFU_ORTHOLOGUE AFUA_3G12100)-RELATED"/>
    <property type="match status" value="1"/>
</dbReference>
<evidence type="ECO:0000313" key="10">
    <source>
        <dbReference type="Proteomes" id="UP000267081"/>
    </source>
</evidence>
<dbReference type="Proteomes" id="UP000267081">
    <property type="component" value="Unassembled WGS sequence"/>
</dbReference>
<keyword evidence="3" id="KW-0313">Glucose metabolism</keyword>
<evidence type="ECO:0000256" key="2">
    <source>
        <dbReference type="ARBA" id="ARBA00011738"/>
    </source>
</evidence>
<dbReference type="GO" id="GO:0016757">
    <property type="term" value="F:glycosyltransferase activity"/>
    <property type="evidence" value="ECO:0007669"/>
    <property type="project" value="UniProtKB-KW"/>
</dbReference>
<dbReference type="Pfam" id="PF00534">
    <property type="entry name" value="Glycos_transf_1"/>
    <property type="match status" value="1"/>
</dbReference>
<reference evidence="9 10" key="1">
    <citation type="submission" date="2018-12" db="EMBL/GenBank/DDBJ databases">
        <title>Amycolatopsis eburnea sp. nov. actinomycete associate with arbuscular mycorrhiza fungal spore.</title>
        <authorList>
            <person name="Lumyong S."/>
            <person name="Chaiya L."/>
        </authorList>
    </citation>
    <scope>NUCLEOTIDE SEQUENCE [LARGE SCALE GENOMIC DNA]</scope>
    <source>
        <strain evidence="9 10">GLM-1</strain>
    </source>
</reference>
<organism evidence="9 10">
    <name type="scientific">Amycolatopsis eburnea</name>
    <dbReference type="NCBI Taxonomy" id="2267691"/>
    <lineage>
        <taxon>Bacteria</taxon>
        <taxon>Bacillati</taxon>
        <taxon>Actinomycetota</taxon>
        <taxon>Actinomycetes</taxon>
        <taxon>Pseudonocardiales</taxon>
        <taxon>Pseudonocardiaceae</taxon>
        <taxon>Amycolatopsis</taxon>
    </lineage>
</organism>
<dbReference type="GO" id="GO:0006006">
    <property type="term" value="P:glucose metabolic process"/>
    <property type="evidence" value="ECO:0007669"/>
    <property type="project" value="UniProtKB-KW"/>
</dbReference>
<gene>
    <name evidence="9" type="ORF">EIY87_38885</name>
</gene>
<dbReference type="Gene3D" id="3.40.50.2000">
    <property type="entry name" value="Glycogen Phosphorylase B"/>
    <property type="match status" value="2"/>
</dbReference>
<dbReference type="InterPro" id="IPR052078">
    <property type="entry name" value="Trehalose_Metab_GTase"/>
</dbReference>
<dbReference type="OrthoDB" id="9772485at2"/>
<evidence type="ECO:0000256" key="1">
    <source>
        <dbReference type="ARBA" id="ARBA00009481"/>
    </source>
</evidence>
<dbReference type="PANTHER" id="PTHR47779:SF1">
    <property type="entry name" value="SYNTHASE (CCG-9), PUTATIVE (AFU_ORTHOLOGUE AFUA_3G12100)-RELATED"/>
    <property type="match status" value="1"/>
</dbReference>
<dbReference type="InterPro" id="IPR049438">
    <property type="entry name" value="TreT_GT1"/>
</dbReference>
<comment type="caution">
    <text evidence="9">The sequence shown here is derived from an EMBL/GenBank/DDBJ whole genome shotgun (WGS) entry which is preliminary data.</text>
</comment>
<keyword evidence="6" id="KW-0119">Carbohydrate metabolism</keyword>
<evidence type="ECO:0000256" key="3">
    <source>
        <dbReference type="ARBA" id="ARBA00022526"/>
    </source>
</evidence>
<evidence type="ECO:0000256" key="5">
    <source>
        <dbReference type="ARBA" id="ARBA00022679"/>
    </source>
</evidence>
<dbReference type="InterPro" id="IPR001296">
    <property type="entry name" value="Glyco_trans_1"/>
</dbReference>
<feature type="domain" description="Glycosyl transferase family 1" evidence="7">
    <location>
        <begin position="311"/>
        <end position="393"/>
    </location>
</feature>
<dbReference type="Pfam" id="PF21269">
    <property type="entry name" value="TreT_GT1"/>
    <property type="match status" value="1"/>
</dbReference>
<name>A0A3R9KG01_9PSEU</name>
<sequence length="423" mass="44284">MVTPVWVREPGPGPRLVHVNATATGGGVAELLHGLVPAQLADGLDAGWAVIAGDDGFFAFTKSLHHLLHDRGAPRIAPADLEHYRAVLAPQAEWLAARVGPGDTVVLHDPQVLGLAPALAAAGARVVWHCHIGTDTPGPGPAAVWRAFAAELSTVDVVVTALAAYAPPGRPVAVCAPAFDPKAAKNRPMDAVEANELLAEAGLTAETTCELATVEQDAPMPAGARLVLQVSRWDPLKDMPGVLRLLPDLPGDVHLVLAGNDPEEIPDDPEGLAVLAEVRRLRAGLPAPVRRRVHLLRTSQRDPERAALLINALQRRADVVVQKSLAEGFGLTVTEAMAKGRPVVAGRVGGLCAQIEHGRTGLLVDPSDTAAVVAAVNQLLSCLRDRERMGAAAAAAATTTYLMDRLVADYRAVAARLPEGAAR</sequence>
<comment type="similarity">
    <text evidence="1">Belongs to the glycosyltransferase group 1 family. Glycosyltransferase 4 subfamily.</text>
</comment>
<protein>
    <submittedName>
        <fullName evidence="9">Glycosyltransferase</fullName>
    </submittedName>
</protein>